<gene>
    <name evidence="2" type="ORF">RV00_GL001665</name>
</gene>
<dbReference type="Proteomes" id="UP000183700">
    <property type="component" value="Unassembled WGS sequence"/>
</dbReference>
<feature type="compositionally biased region" description="Low complexity" evidence="1">
    <location>
        <begin position="94"/>
        <end position="108"/>
    </location>
</feature>
<accession>A0A1L8SWG0</accession>
<evidence type="ECO:0000313" key="3">
    <source>
        <dbReference type="Proteomes" id="UP000183700"/>
    </source>
</evidence>
<evidence type="ECO:0000256" key="1">
    <source>
        <dbReference type="SAM" id="MobiDB-lite"/>
    </source>
</evidence>
<protein>
    <submittedName>
        <fullName evidence="2">Uncharacterized protein</fullName>
    </submittedName>
</protein>
<proteinExistence type="predicted"/>
<dbReference type="STRING" id="319970.RV00_GL001665"/>
<sequence>MEQPLKKRLYSAAFITLLFSVHPLTVNGATQEYLIDGAVYRADQTSTESLLTLHGDQGENFVLHRDGSDWYTDTGKVQLVPYIPETTVEKVEAESSSTENSESTTVSSQIETTIEPATASSVEKQSTPEISATLLVPPVTIEKAPQP</sequence>
<dbReference type="RefSeq" id="WP_071861551.1">
    <property type="nucleotide sequence ID" value="NZ_JBHLVS010000031.1"/>
</dbReference>
<comment type="caution">
    <text evidence="2">The sequence shown here is derived from an EMBL/GenBank/DDBJ whole genome shotgun (WGS) entry which is preliminary data.</text>
</comment>
<reference evidence="2 3" key="1">
    <citation type="submission" date="2014-12" db="EMBL/GenBank/DDBJ databases">
        <title>Draft genome sequences of 29 type strains of Enterococci.</title>
        <authorList>
            <person name="Zhong Z."/>
            <person name="Sun Z."/>
            <person name="Liu W."/>
            <person name="Zhang W."/>
            <person name="Zhang H."/>
        </authorList>
    </citation>
    <scope>NUCLEOTIDE SEQUENCE [LARGE SCALE GENOMIC DNA]</scope>
    <source>
        <strain evidence="2 3">DSM 22802</strain>
    </source>
</reference>
<feature type="region of interest" description="Disordered" evidence="1">
    <location>
        <begin position="90"/>
        <end position="133"/>
    </location>
</feature>
<name>A0A1L8SWG0_9ENTE</name>
<evidence type="ECO:0000313" key="2">
    <source>
        <dbReference type="EMBL" id="OJG36306.1"/>
    </source>
</evidence>
<organism evidence="2 3">
    <name type="scientific">Enterococcus devriesei</name>
    <dbReference type="NCBI Taxonomy" id="319970"/>
    <lineage>
        <taxon>Bacteria</taxon>
        <taxon>Bacillati</taxon>
        <taxon>Bacillota</taxon>
        <taxon>Bacilli</taxon>
        <taxon>Lactobacillales</taxon>
        <taxon>Enterococcaceae</taxon>
        <taxon>Enterococcus</taxon>
    </lineage>
</organism>
<dbReference type="EMBL" id="JXKM01000003">
    <property type="protein sequence ID" value="OJG36306.1"/>
    <property type="molecule type" value="Genomic_DNA"/>
</dbReference>
<dbReference type="AlphaFoldDB" id="A0A1L8SWG0"/>
<feature type="compositionally biased region" description="Polar residues" evidence="1">
    <location>
        <begin position="118"/>
        <end position="130"/>
    </location>
</feature>
<keyword evidence="3" id="KW-1185">Reference proteome</keyword>